<evidence type="ECO:0000313" key="6">
    <source>
        <dbReference type="Proteomes" id="UP000826195"/>
    </source>
</evidence>
<dbReference type="Gene3D" id="3.40.50.300">
    <property type="entry name" value="P-loop containing nucleotide triphosphate hydrolases"/>
    <property type="match status" value="1"/>
</dbReference>
<keyword evidence="6" id="KW-1185">Reference proteome</keyword>
<dbReference type="Proteomes" id="UP000826195">
    <property type="component" value="Unassembled WGS sequence"/>
</dbReference>
<sequence length="274" mass="31787">MPLIILTGLPNSGKTTRATELKNYFESVQNKKVEIISEVQAIVKAGYDKNTFYADSKKEKAVRNNIRSSTQHLLNSNDILILDGSNYIKGYRYELYCLSKSFKTPQCTVYCDIPVERAWLLNEQRPECDKYSQEIFDALVMRYEMPDSKNRWDSPLFSVTQEDKLQLEDIYNSLYLVKPPKPNMSTQIPQVSSTNYLYELDRISQEIINEIINAEKLGITSDIKLSRYNLSVDHGANAGQLNRLRRQFLTYSKMHHVEVDQIPLLFVKYLNSNM</sequence>
<comment type="caution">
    <text evidence="5">The sequence shown here is derived from an EMBL/GenBank/DDBJ whole genome shotgun (WGS) entry which is preliminary data.</text>
</comment>
<dbReference type="FunFam" id="3.40.50.300:FF:000827">
    <property type="entry name" value="KTI12 chromatin-associated homolog"/>
    <property type="match status" value="1"/>
</dbReference>
<dbReference type="SUPFAM" id="SSF52540">
    <property type="entry name" value="P-loop containing nucleoside triphosphate hydrolases"/>
    <property type="match status" value="1"/>
</dbReference>
<proteinExistence type="inferred from homology"/>
<organism evidence="5 6">
    <name type="scientific">Cotesia glomerata</name>
    <name type="common">Lepidopteran parasitic wasp</name>
    <name type="synonym">Apanteles glomeratus</name>
    <dbReference type="NCBI Taxonomy" id="32391"/>
    <lineage>
        <taxon>Eukaryota</taxon>
        <taxon>Metazoa</taxon>
        <taxon>Ecdysozoa</taxon>
        <taxon>Arthropoda</taxon>
        <taxon>Hexapoda</taxon>
        <taxon>Insecta</taxon>
        <taxon>Pterygota</taxon>
        <taxon>Neoptera</taxon>
        <taxon>Endopterygota</taxon>
        <taxon>Hymenoptera</taxon>
        <taxon>Apocrita</taxon>
        <taxon>Ichneumonoidea</taxon>
        <taxon>Braconidae</taxon>
        <taxon>Microgastrinae</taxon>
        <taxon>Cotesia</taxon>
    </lineage>
</organism>
<name>A0AAV7I840_COTGL</name>
<dbReference type="GO" id="GO:0006400">
    <property type="term" value="P:tRNA modification"/>
    <property type="evidence" value="ECO:0007669"/>
    <property type="project" value="UniProtKB-ARBA"/>
</dbReference>
<dbReference type="PANTHER" id="PTHR12435">
    <property type="match status" value="1"/>
</dbReference>
<evidence type="ECO:0000256" key="1">
    <source>
        <dbReference type="ARBA" id="ARBA00022741"/>
    </source>
</evidence>
<evidence type="ECO:0000256" key="4">
    <source>
        <dbReference type="ARBA" id="ARBA00026170"/>
    </source>
</evidence>
<gene>
    <name evidence="5" type="ORF">KQX54_016668</name>
</gene>
<dbReference type="InterPro" id="IPR013641">
    <property type="entry name" value="KTI12/PSTK"/>
</dbReference>
<dbReference type="GO" id="GO:0005524">
    <property type="term" value="F:ATP binding"/>
    <property type="evidence" value="ECO:0007669"/>
    <property type="project" value="UniProtKB-KW"/>
</dbReference>
<keyword evidence="2" id="KW-0067">ATP-binding</keyword>
<dbReference type="InterPro" id="IPR027417">
    <property type="entry name" value="P-loop_NTPase"/>
</dbReference>
<evidence type="ECO:0000256" key="3">
    <source>
        <dbReference type="ARBA" id="ARBA00025768"/>
    </source>
</evidence>
<dbReference type="AlphaFoldDB" id="A0AAV7I840"/>
<dbReference type="Pfam" id="PF08433">
    <property type="entry name" value="KTI12"/>
    <property type="match status" value="1"/>
</dbReference>
<dbReference type="EMBL" id="JAHXZJ010002237">
    <property type="protein sequence ID" value="KAH0547012.1"/>
    <property type="molecule type" value="Genomic_DNA"/>
</dbReference>
<accession>A0AAV7I840</accession>
<evidence type="ECO:0000256" key="2">
    <source>
        <dbReference type="ARBA" id="ARBA00022840"/>
    </source>
</evidence>
<comment type="similarity">
    <text evidence="3">Belongs to the KTI12 family.</text>
</comment>
<keyword evidence="1" id="KW-0547">Nucleotide-binding</keyword>
<reference evidence="5 6" key="1">
    <citation type="journal article" date="2021" name="J. Hered.">
        <title>A chromosome-level genome assembly of the parasitoid wasp, Cotesia glomerata (Hymenoptera: Braconidae).</title>
        <authorList>
            <person name="Pinto B.J."/>
            <person name="Weis J.J."/>
            <person name="Gamble T."/>
            <person name="Ode P.J."/>
            <person name="Paul R."/>
            <person name="Zaspel J.M."/>
        </authorList>
    </citation>
    <scope>NUCLEOTIDE SEQUENCE [LARGE SCALE GENOMIC DNA]</scope>
    <source>
        <strain evidence="5">CgM1</strain>
    </source>
</reference>
<dbReference type="GO" id="GO:0006357">
    <property type="term" value="P:regulation of transcription by RNA polymerase II"/>
    <property type="evidence" value="ECO:0007669"/>
    <property type="project" value="UniProtKB-ARBA"/>
</dbReference>
<evidence type="ECO:0000313" key="5">
    <source>
        <dbReference type="EMBL" id="KAH0547012.1"/>
    </source>
</evidence>
<protein>
    <recommendedName>
        <fullName evidence="4">Protein KTI12 homolog</fullName>
    </recommendedName>
</protein>